<dbReference type="InterPro" id="IPR001374">
    <property type="entry name" value="R3H_dom"/>
</dbReference>
<dbReference type="EMBL" id="PFAK01000017">
    <property type="protein sequence ID" value="PIR96427.1"/>
    <property type="molecule type" value="Genomic_DNA"/>
</dbReference>
<dbReference type="InterPro" id="IPR034079">
    <property type="entry name" value="R3H_KhpB"/>
</dbReference>
<dbReference type="PANTHER" id="PTHR35800">
    <property type="entry name" value="PROTEIN JAG"/>
    <property type="match status" value="1"/>
</dbReference>
<evidence type="ECO:0000313" key="2">
    <source>
        <dbReference type="EMBL" id="PIR96427.1"/>
    </source>
</evidence>
<dbReference type="Pfam" id="PF13083">
    <property type="entry name" value="KH_KhpA-B"/>
    <property type="match status" value="1"/>
</dbReference>
<proteinExistence type="predicted"/>
<gene>
    <name evidence="2" type="ORF">COT92_01090</name>
</gene>
<dbReference type="InterPro" id="IPR015946">
    <property type="entry name" value="KH_dom-like_a/b"/>
</dbReference>
<dbReference type="PANTHER" id="PTHR35800:SF1">
    <property type="entry name" value="RNA-BINDING PROTEIN KHPB"/>
    <property type="match status" value="1"/>
</dbReference>
<dbReference type="PROSITE" id="PS51061">
    <property type="entry name" value="R3H"/>
    <property type="match status" value="1"/>
</dbReference>
<protein>
    <recommendedName>
        <fullName evidence="1">R3H domain-containing protein</fullName>
    </recommendedName>
</protein>
<evidence type="ECO:0000313" key="3">
    <source>
        <dbReference type="Proteomes" id="UP000230922"/>
    </source>
</evidence>
<dbReference type="InterPro" id="IPR036867">
    <property type="entry name" value="R3H_dom_sf"/>
</dbReference>
<organism evidence="2 3">
    <name type="scientific">Candidatus Doudnabacteria bacterium CG10_big_fil_rev_8_21_14_0_10_42_18</name>
    <dbReference type="NCBI Taxonomy" id="1974552"/>
    <lineage>
        <taxon>Bacteria</taxon>
        <taxon>Candidatus Doudnaibacteriota</taxon>
    </lineage>
</organism>
<dbReference type="AlphaFoldDB" id="A0A2H0VBC9"/>
<feature type="domain" description="R3H" evidence="1">
    <location>
        <begin position="89"/>
        <end position="155"/>
    </location>
</feature>
<dbReference type="InterPro" id="IPR039247">
    <property type="entry name" value="KhpB"/>
</dbReference>
<accession>A0A2H0VBC9</accession>
<evidence type="ECO:0000259" key="1">
    <source>
        <dbReference type="PROSITE" id="PS51061"/>
    </source>
</evidence>
<name>A0A2H0VBC9_9BACT</name>
<dbReference type="CDD" id="cd02644">
    <property type="entry name" value="R3H_jag"/>
    <property type="match status" value="1"/>
</dbReference>
<dbReference type="SUPFAM" id="SSF82708">
    <property type="entry name" value="R3H domain"/>
    <property type="match status" value="1"/>
</dbReference>
<dbReference type="Proteomes" id="UP000230922">
    <property type="component" value="Unassembled WGS sequence"/>
</dbReference>
<comment type="caution">
    <text evidence="2">The sequence shown here is derived from an EMBL/GenBank/DDBJ whole genome shotgun (WGS) entry which is preliminary data.</text>
</comment>
<sequence>MTDYDKIEQIKQVIIELLKQCSISANVEFEESITKGLVFNITSPDSYLLIGRKGETLHSVQTLVQALAAKKLNNDQPFWFTLDVDDYKRKREWFLKETAKSAVEHIKKTGRAAALEPMPNYERRYVHAYLSEHHPEVFTESVGYEPNRKIVIRLK</sequence>
<dbReference type="Pfam" id="PF01424">
    <property type="entry name" value="R3H"/>
    <property type="match status" value="1"/>
</dbReference>
<dbReference type="GO" id="GO:0003723">
    <property type="term" value="F:RNA binding"/>
    <property type="evidence" value="ECO:0007669"/>
    <property type="project" value="InterPro"/>
</dbReference>
<dbReference type="SMART" id="SM00393">
    <property type="entry name" value="R3H"/>
    <property type="match status" value="1"/>
</dbReference>
<dbReference type="Gene3D" id="3.30.1370.50">
    <property type="entry name" value="R3H-like domain"/>
    <property type="match status" value="1"/>
</dbReference>
<reference evidence="3" key="1">
    <citation type="submission" date="2017-09" db="EMBL/GenBank/DDBJ databases">
        <title>Depth-based differentiation of microbial function through sediment-hosted aquifers and enrichment of novel symbionts in the deep terrestrial subsurface.</title>
        <authorList>
            <person name="Probst A.J."/>
            <person name="Ladd B."/>
            <person name="Jarett J.K."/>
            <person name="Geller-Mcgrath D.E."/>
            <person name="Sieber C.M.K."/>
            <person name="Emerson J.B."/>
            <person name="Anantharaman K."/>
            <person name="Thomas B.C."/>
            <person name="Malmstrom R."/>
            <person name="Stieglmeier M."/>
            <person name="Klingl A."/>
            <person name="Woyke T."/>
            <person name="Ryan C.M."/>
            <person name="Banfield J.F."/>
        </authorList>
    </citation>
    <scope>NUCLEOTIDE SEQUENCE [LARGE SCALE GENOMIC DNA]</scope>
</reference>
<dbReference type="Gene3D" id="3.30.300.20">
    <property type="match status" value="1"/>
</dbReference>